<reference evidence="1" key="1">
    <citation type="journal article" date="2011" name="Genome Biol.">
        <title>The draft genome of the carcinogenic human liver fluke Clonorchis sinensis.</title>
        <authorList>
            <person name="Wang X."/>
            <person name="Chen W."/>
            <person name="Huang Y."/>
            <person name="Sun J."/>
            <person name="Men J."/>
            <person name="Liu H."/>
            <person name="Luo F."/>
            <person name="Guo L."/>
            <person name="Lv X."/>
            <person name="Deng C."/>
            <person name="Zhou C."/>
            <person name="Fan Y."/>
            <person name="Li X."/>
            <person name="Huang L."/>
            <person name="Hu Y."/>
            <person name="Liang C."/>
            <person name="Hu X."/>
            <person name="Xu J."/>
            <person name="Yu X."/>
        </authorList>
    </citation>
    <scope>NUCLEOTIDE SEQUENCE [LARGE SCALE GENOMIC DNA]</scope>
    <source>
        <strain evidence="1">Henan</strain>
    </source>
</reference>
<proteinExistence type="predicted"/>
<accession>G7Y3P2</accession>
<evidence type="ECO:0000313" key="1">
    <source>
        <dbReference type="EMBL" id="GAA47578.1"/>
    </source>
</evidence>
<reference key="2">
    <citation type="submission" date="2011-10" db="EMBL/GenBank/DDBJ databases">
        <title>The genome and transcriptome sequence of Clonorchis sinensis provide insights into the carcinogenic liver fluke.</title>
        <authorList>
            <person name="Wang X."/>
            <person name="Huang Y."/>
            <person name="Chen W."/>
            <person name="Liu H."/>
            <person name="Guo L."/>
            <person name="Chen Y."/>
            <person name="Luo F."/>
            <person name="Zhou W."/>
            <person name="Sun J."/>
            <person name="Mao Q."/>
            <person name="Liang P."/>
            <person name="Zhou C."/>
            <person name="Tian Y."/>
            <person name="Men J."/>
            <person name="Lv X."/>
            <person name="Huang L."/>
            <person name="Zhou J."/>
            <person name="Hu Y."/>
            <person name="Li R."/>
            <person name="Zhang F."/>
            <person name="Lei H."/>
            <person name="Li X."/>
            <person name="Hu X."/>
            <person name="Liang C."/>
            <person name="Xu J."/>
            <person name="Wu Z."/>
            <person name="Yu X."/>
        </authorList>
    </citation>
    <scope>NUCLEOTIDE SEQUENCE</scope>
    <source>
        <strain>Henan</strain>
    </source>
</reference>
<evidence type="ECO:0000313" key="2">
    <source>
        <dbReference type="Proteomes" id="UP000008909"/>
    </source>
</evidence>
<organism evidence="1 2">
    <name type="scientific">Clonorchis sinensis</name>
    <name type="common">Chinese liver fluke</name>
    <dbReference type="NCBI Taxonomy" id="79923"/>
    <lineage>
        <taxon>Eukaryota</taxon>
        <taxon>Metazoa</taxon>
        <taxon>Spiralia</taxon>
        <taxon>Lophotrochozoa</taxon>
        <taxon>Platyhelminthes</taxon>
        <taxon>Trematoda</taxon>
        <taxon>Digenea</taxon>
        <taxon>Opisthorchiida</taxon>
        <taxon>Opisthorchiata</taxon>
        <taxon>Opisthorchiidae</taxon>
        <taxon>Clonorchis</taxon>
    </lineage>
</organism>
<protein>
    <submittedName>
        <fullName evidence="1">Uncharacterized protein</fullName>
    </submittedName>
</protein>
<dbReference type="AlphaFoldDB" id="G7Y3P2"/>
<name>G7Y3P2_CLOSI</name>
<dbReference type="EMBL" id="DF142844">
    <property type="protein sequence ID" value="GAA47578.1"/>
    <property type="molecule type" value="Genomic_DNA"/>
</dbReference>
<gene>
    <name evidence="1" type="ORF">CLF_100537</name>
</gene>
<keyword evidence="2" id="KW-1185">Reference proteome</keyword>
<sequence>MLLTLLIVLVRTTAEESVYTFRLVRQDAVCGIWLHNPQPHFHEKLIRRLTNSPSNYALIIDCYRLPICRMTLLVLLTLLLVKFSMDCRTHVIAVHFDVLTWRQLQESSFVRALLILLSKNRPHISNTNTYCSQVYSELTHNDVFPGCHVRFPICITGYAEDGGTIKASMI</sequence>
<dbReference type="Proteomes" id="UP000008909">
    <property type="component" value="Unassembled WGS sequence"/>
</dbReference>